<dbReference type="PANTHER" id="PTHR11614">
    <property type="entry name" value="PHOSPHOLIPASE-RELATED"/>
    <property type="match status" value="1"/>
</dbReference>
<comment type="caution">
    <text evidence="2">The sequence shown here is derived from an EMBL/GenBank/DDBJ whole genome shotgun (WGS) entry which is preliminary data.</text>
</comment>
<proteinExistence type="predicted"/>
<dbReference type="GO" id="GO:0016787">
    <property type="term" value="F:hydrolase activity"/>
    <property type="evidence" value="ECO:0007669"/>
    <property type="project" value="UniProtKB-KW"/>
</dbReference>
<evidence type="ECO:0000313" key="3">
    <source>
        <dbReference type="Proteomes" id="UP000478995"/>
    </source>
</evidence>
<dbReference type="InterPro" id="IPR022742">
    <property type="entry name" value="Hydrolase_4"/>
</dbReference>
<dbReference type="EMBL" id="SWOY01000003">
    <property type="protein sequence ID" value="NFG17226.1"/>
    <property type="molecule type" value="Genomic_DNA"/>
</dbReference>
<dbReference type="Pfam" id="PF12146">
    <property type="entry name" value="Hydrolase_4"/>
    <property type="match status" value="1"/>
</dbReference>
<evidence type="ECO:0000313" key="2">
    <source>
        <dbReference type="EMBL" id="NFG17226.1"/>
    </source>
</evidence>
<name>A0A0C3HC86_CLOBO</name>
<keyword evidence="2" id="KW-0378">Hydrolase</keyword>
<accession>A0A0C3HC86</accession>
<dbReference type="InterPro" id="IPR029058">
    <property type="entry name" value="AB_hydrolase_fold"/>
</dbReference>
<organism evidence="2 3">
    <name type="scientific">Clostridium botulinum</name>
    <dbReference type="NCBI Taxonomy" id="1491"/>
    <lineage>
        <taxon>Bacteria</taxon>
        <taxon>Bacillati</taxon>
        <taxon>Bacillota</taxon>
        <taxon>Clostridia</taxon>
        <taxon>Eubacteriales</taxon>
        <taxon>Clostridiaceae</taxon>
        <taxon>Clostridium</taxon>
    </lineage>
</organism>
<dbReference type="RefSeq" id="WP_012704940.1">
    <property type="nucleotide sequence ID" value="NZ_CP013296.1"/>
</dbReference>
<evidence type="ECO:0000259" key="1">
    <source>
        <dbReference type="Pfam" id="PF12146"/>
    </source>
</evidence>
<sequence>MKSSCFSFKGREGTKINVYKWEPDNKQDIKAVIQISHGMAETANRYEELVSYLNEAGYIVYANDHRGHGKSALSLDQLGYLGEEDGFMSMVEDVHTLNTIIKEENKGLPVFLLGHSMGSFISQRYIQLYGQELNGVILVGTNGNQGPLINMGILVAKLEMRFKGRRHKSNLLNNLSFGGYNKKFEPNRTEFDWLTRDEKEVDKYIKNEYCGTIFPTSFYHDFLKGLKSIWKEENKNKIPINLPIFIIAGDKDPVGNFGKGILNLYNFYKSIGVVDVNYKLYKEGRHEILNEINKREVFQDVLNWIDSKYNKTIE</sequence>
<dbReference type="AlphaFoldDB" id="A0A0C3HC86"/>
<dbReference type="Proteomes" id="UP000478995">
    <property type="component" value="Unassembled WGS sequence"/>
</dbReference>
<dbReference type="Gene3D" id="3.40.50.1820">
    <property type="entry name" value="alpha/beta hydrolase"/>
    <property type="match status" value="1"/>
</dbReference>
<protein>
    <submittedName>
        <fullName evidence="2">Alpha/beta hydrolase</fullName>
    </submittedName>
</protein>
<dbReference type="SUPFAM" id="SSF53474">
    <property type="entry name" value="alpha/beta-Hydrolases"/>
    <property type="match status" value="1"/>
</dbReference>
<feature type="domain" description="Serine aminopeptidase S33" evidence="1">
    <location>
        <begin position="28"/>
        <end position="292"/>
    </location>
</feature>
<dbReference type="InterPro" id="IPR051044">
    <property type="entry name" value="MAG_DAG_Lipase"/>
</dbReference>
<gene>
    <name evidence="2" type="ORF">FC794_10555</name>
</gene>
<reference evidence="2 3" key="1">
    <citation type="submission" date="2019-04" db="EMBL/GenBank/DDBJ databases">
        <title>Genome sequencing of Clostridium botulinum Groups I-IV and Clostridium butyricum.</title>
        <authorList>
            <person name="Brunt J."/>
            <person name="Van Vliet A.H.M."/>
            <person name="Stringer S.C."/>
            <person name="Carter A.T."/>
            <person name="Peck M.W."/>
        </authorList>
    </citation>
    <scope>NUCLEOTIDE SEQUENCE [LARGE SCALE GENOMIC DNA]</scope>
    <source>
        <strain evidence="2 3">IFR 18/037</strain>
    </source>
</reference>